<feature type="DNA-binding region" description="H-T-H motif" evidence="4">
    <location>
        <begin position="35"/>
        <end position="54"/>
    </location>
</feature>
<accession>A0ABP4E2G3</accession>
<dbReference type="InterPro" id="IPR036271">
    <property type="entry name" value="Tet_transcr_reg_TetR-rel_C_sf"/>
</dbReference>
<dbReference type="InterPro" id="IPR009057">
    <property type="entry name" value="Homeodomain-like_sf"/>
</dbReference>
<gene>
    <name evidence="6" type="ORF">GCM10009663_32620</name>
</gene>
<dbReference type="InterPro" id="IPR050109">
    <property type="entry name" value="HTH-type_TetR-like_transc_reg"/>
</dbReference>
<organism evidence="6 7">
    <name type="scientific">Kitasatospora arboriphila</name>
    <dbReference type="NCBI Taxonomy" id="258052"/>
    <lineage>
        <taxon>Bacteria</taxon>
        <taxon>Bacillati</taxon>
        <taxon>Actinomycetota</taxon>
        <taxon>Actinomycetes</taxon>
        <taxon>Kitasatosporales</taxon>
        <taxon>Streptomycetaceae</taxon>
        <taxon>Kitasatospora</taxon>
    </lineage>
</organism>
<dbReference type="PANTHER" id="PTHR30055:SF234">
    <property type="entry name" value="HTH-TYPE TRANSCRIPTIONAL REGULATOR BETI"/>
    <property type="match status" value="1"/>
</dbReference>
<reference evidence="7" key="1">
    <citation type="journal article" date="2019" name="Int. J. Syst. Evol. Microbiol.">
        <title>The Global Catalogue of Microorganisms (GCM) 10K type strain sequencing project: providing services to taxonomists for standard genome sequencing and annotation.</title>
        <authorList>
            <consortium name="The Broad Institute Genomics Platform"/>
            <consortium name="The Broad Institute Genome Sequencing Center for Infectious Disease"/>
            <person name="Wu L."/>
            <person name="Ma J."/>
        </authorList>
    </citation>
    <scope>NUCLEOTIDE SEQUENCE [LARGE SCALE GENOMIC DNA]</scope>
    <source>
        <strain evidence="7">JCM 13002</strain>
    </source>
</reference>
<dbReference type="PANTHER" id="PTHR30055">
    <property type="entry name" value="HTH-TYPE TRANSCRIPTIONAL REGULATOR RUTR"/>
    <property type="match status" value="1"/>
</dbReference>
<dbReference type="Pfam" id="PF13305">
    <property type="entry name" value="TetR_C_33"/>
    <property type="match status" value="1"/>
</dbReference>
<evidence type="ECO:0000256" key="4">
    <source>
        <dbReference type="PROSITE-ProRule" id="PRU00335"/>
    </source>
</evidence>
<name>A0ABP4E2G3_9ACTN</name>
<keyword evidence="7" id="KW-1185">Reference proteome</keyword>
<dbReference type="Proteomes" id="UP001499987">
    <property type="component" value="Unassembled WGS sequence"/>
</dbReference>
<dbReference type="InterPro" id="IPR025996">
    <property type="entry name" value="MT1864/Rv1816-like_C"/>
</dbReference>
<keyword evidence="1" id="KW-0805">Transcription regulation</keyword>
<dbReference type="PROSITE" id="PS50977">
    <property type="entry name" value="HTH_TETR_2"/>
    <property type="match status" value="1"/>
</dbReference>
<keyword evidence="2 4" id="KW-0238">DNA-binding</keyword>
<dbReference type="Gene3D" id="1.10.357.10">
    <property type="entry name" value="Tetracycline Repressor, domain 2"/>
    <property type="match status" value="1"/>
</dbReference>
<sequence>MAAPRRRERGRAERHRLIVTAARELAEAEGWGAVTTRRLAERVEYSQPVLYSHFTGKDAIVAAVADEGFEDLATALHRARAGHRNARAGLRALADAYLEFARAGPAVYAAMFTRGTGPALGTAATPAPLKAVFGELHDTVEPLATARGADPEACTELLWSALHGLATLTEGSRLRPAAHRARLDLLVGLVTAGA</sequence>
<keyword evidence="3" id="KW-0804">Transcription</keyword>
<dbReference type="RefSeq" id="WP_344624336.1">
    <property type="nucleotide sequence ID" value="NZ_BAAALD010000028.1"/>
</dbReference>
<feature type="domain" description="HTH tetR-type" evidence="5">
    <location>
        <begin position="12"/>
        <end position="72"/>
    </location>
</feature>
<evidence type="ECO:0000256" key="3">
    <source>
        <dbReference type="ARBA" id="ARBA00023163"/>
    </source>
</evidence>
<evidence type="ECO:0000256" key="1">
    <source>
        <dbReference type="ARBA" id="ARBA00023015"/>
    </source>
</evidence>
<evidence type="ECO:0000259" key="5">
    <source>
        <dbReference type="PROSITE" id="PS50977"/>
    </source>
</evidence>
<proteinExistence type="predicted"/>
<comment type="caution">
    <text evidence="6">The sequence shown here is derived from an EMBL/GenBank/DDBJ whole genome shotgun (WGS) entry which is preliminary data.</text>
</comment>
<evidence type="ECO:0000313" key="6">
    <source>
        <dbReference type="EMBL" id="GAA1086470.1"/>
    </source>
</evidence>
<dbReference type="InterPro" id="IPR001647">
    <property type="entry name" value="HTH_TetR"/>
</dbReference>
<evidence type="ECO:0000256" key="2">
    <source>
        <dbReference type="ARBA" id="ARBA00023125"/>
    </source>
</evidence>
<dbReference type="EMBL" id="BAAALD010000028">
    <property type="protein sequence ID" value="GAA1086470.1"/>
    <property type="molecule type" value="Genomic_DNA"/>
</dbReference>
<dbReference type="Pfam" id="PF00440">
    <property type="entry name" value="TetR_N"/>
    <property type="match status" value="1"/>
</dbReference>
<protein>
    <submittedName>
        <fullName evidence="6">TetR/AcrR family transcriptional regulator</fullName>
    </submittedName>
</protein>
<dbReference type="SUPFAM" id="SSF48498">
    <property type="entry name" value="Tetracyclin repressor-like, C-terminal domain"/>
    <property type="match status" value="1"/>
</dbReference>
<evidence type="ECO:0000313" key="7">
    <source>
        <dbReference type="Proteomes" id="UP001499987"/>
    </source>
</evidence>
<dbReference type="SUPFAM" id="SSF46689">
    <property type="entry name" value="Homeodomain-like"/>
    <property type="match status" value="1"/>
</dbReference>
<dbReference type="PRINTS" id="PR00455">
    <property type="entry name" value="HTHTETR"/>
</dbReference>